<gene>
    <name evidence="1" type="ORF">SAMN06265219_106133</name>
</gene>
<reference evidence="1 2" key="1">
    <citation type="submission" date="2017-05" db="EMBL/GenBank/DDBJ databases">
        <authorList>
            <person name="Varghese N."/>
            <person name="Submissions S."/>
        </authorList>
    </citation>
    <scope>NUCLEOTIDE SEQUENCE [LARGE SCALE GENOMIC DNA]</scope>
    <source>
        <strain evidence="1 2">DSM 21985</strain>
    </source>
</reference>
<dbReference type="AlphaFoldDB" id="A0A521CVQ6"/>
<accession>A0A521CVQ6</accession>
<dbReference type="EMBL" id="FXTP01000006">
    <property type="protein sequence ID" value="SMO63492.1"/>
    <property type="molecule type" value="Genomic_DNA"/>
</dbReference>
<protein>
    <recommendedName>
        <fullName evidence="3">ParE toxin of type II toxin-antitoxin system, parDE</fullName>
    </recommendedName>
</protein>
<sequence>MAFKAVLDPRAMQDIQKAIDYYDEQQTGLGEVFEEIVHQHILKLEQIPFFQTRYDNFAVYPLANFLTCSITPLMKKQKSLPFMV</sequence>
<name>A0A521CVQ6_9BACT</name>
<organism evidence="1 2">
    <name type="scientific">Gracilimonas mengyeensis</name>
    <dbReference type="NCBI Taxonomy" id="1302730"/>
    <lineage>
        <taxon>Bacteria</taxon>
        <taxon>Pseudomonadati</taxon>
        <taxon>Balneolota</taxon>
        <taxon>Balneolia</taxon>
        <taxon>Balneolales</taxon>
        <taxon>Balneolaceae</taxon>
        <taxon>Gracilimonas</taxon>
    </lineage>
</organism>
<dbReference type="RefSeq" id="WP_142454159.1">
    <property type="nucleotide sequence ID" value="NZ_FXTP01000006.1"/>
</dbReference>
<keyword evidence="2" id="KW-1185">Reference proteome</keyword>
<evidence type="ECO:0008006" key="3">
    <source>
        <dbReference type="Google" id="ProtNLM"/>
    </source>
</evidence>
<dbReference type="OrthoDB" id="595476at2"/>
<evidence type="ECO:0000313" key="1">
    <source>
        <dbReference type="EMBL" id="SMO63492.1"/>
    </source>
</evidence>
<dbReference type="Proteomes" id="UP000317557">
    <property type="component" value="Unassembled WGS sequence"/>
</dbReference>
<proteinExistence type="predicted"/>
<evidence type="ECO:0000313" key="2">
    <source>
        <dbReference type="Proteomes" id="UP000317557"/>
    </source>
</evidence>